<evidence type="ECO:0000313" key="2">
    <source>
        <dbReference type="EMBL" id="KAF7139703.1"/>
    </source>
</evidence>
<organism evidence="2 3">
    <name type="scientific">Aspergillus hiratsukae</name>
    <dbReference type="NCBI Taxonomy" id="1194566"/>
    <lineage>
        <taxon>Eukaryota</taxon>
        <taxon>Fungi</taxon>
        <taxon>Dikarya</taxon>
        <taxon>Ascomycota</taxon>
        <taxon>Pezizomycotina</taxon>
        <taxon>Eurotiomycetes</taxon>
        <taxon>Eurotiomycetidae</taxon>
        <taxon>Eurotiales</taxon>
        <taxon>Aspergillaceae</taxon>
        <taxon>Aspergillus</taxon>
        <taxon>Aspergillus subgen. Fumigati</taxon>
    </lineage>
</organism>
<dbReference type="OrthoDB" id="3944494at2759"/>
<proteinExistence type="predicted"/>
<comment type="caution">
    <text evidence="2">The sequence shown here is derived from an EMBL/GenBank/DDBJ whole genome shotgun (WGS) entry which is preliminary data.</text>
</comment>
<evidence type="ECO:0000256" key="1">
    <source>
        <dbReference type="SAM" id="MobiDB-lite"/>
    </source>
</evidence>
<protein>
    <submittedName>
        <fullName evidence="2">Uncharacterized protein</fullName>
    </submittedName>
</protein>
<dbReference type="AlphaFoldDB" id="A0A8H6PHM7"/>
<sequence>MWIRGSPRTSGNTPEETHEGHPTASTSSLRQAALDQMLLRPWDWAAQAAHMSHGKRDADPEAAPPRNGDASLASAFFCSNIGSSFFAVNPPVDNLMGGRPRPIRLVSESEFTRAHVLQDLQDRQAVVQRARDTIPTRRSATEVCPWLDLTQWPRYVQGHDFTVIAQLSSLPEPTTEPLRATWADSIQRLVARACNSVHERKINDFDLIRINSILYRSRAWDRPLLVDLKETTYQRTTASSRAPPPSFNPCPVNVAGPDGPSWKDIAGTGTRAVCGLLPAVHPAWGYIIIIHSV</sequence>
<accession>A0A8H6PHM7</accession>
<dbReference type="EMBL" id="JACBAD010001576">
    <property type="protein sequence ID" value="KAF7139703.1"/>
    <property type="molecule type" value="Genomic_DNA"/>
</dbReference>
<dbReference type="Proteomes" id="UP000630445">
    <property type="component" value="Unassembled WGS sequence"/>
</dbReference>
<keyword evidence="3" id="KW-1185">Reference proteome</keyword>
<evidence type="ECO:0000313" key="3">
    <source>
        <dbReference type="Proteomes" id="UP000630445"/>
    </source>
</evidence>
<reference evidence="2" key="1">
    <citation type="submission" date="2020-06" db="EMBL/GenBank/DDBJ databases">
        <title>Draft genome sequences of strains closely related to Aspergillus parafelis and Aspergillus hiratsukae.</title>
        <authorList>
            <person name="Dos Santos R.A.C."/>
            <person name="Rivero-Menendez O."/>
            <person name="Steenwyk J.L."/>
            <person name="Mead M.E."/>
            <person name="Goldman G.H."/>
            <person name="Alastruey-Izquierdo A."/>
            <person name="Rokas A."/>
        </authorList>
    </citation>
    <scope>NUCLEOTIDE SEQUENCE</scope>
    <source>
        <strain evidence="2">CNM-CM5793</strain>
    </source>
</reference>
<gene>
    <name evidence="2" type="ORF">CNMCM5793_007445</name>
</gene>
<name>A0A8H6PHM7_9EURO</name>
<feature type="region of interest" description="Disordered" evidence="1">
    <location>
        <begin position="1"/>
        <end position="29"/>
    </location>
</feature>